<keyword evidence="1" id="KW-0812">Transmembrane</keyword>
<comment type="caution">
    <text evidence="2">The sequence shown here is derived from an EMBL/GenBank/DDBJ whole genome shotgun (WGS) entry which is preliminary data.</text>
</comment>
<evidence type="ECO:0000313" key="3">
    <source>
        <dbReference type="Proteomes" id="UP000518752"/>
    </source>
</evidence>
<dbReference type="Proteomes" id="UP000518752">
    <property type="component" value="Unassembled WGS sequence"/>
</dbReference>
<sequence>MIPPNFNSLSAAQESTFAPRFYLFISSFIKAEFAECHRRKVSHSRKLVLSIVAIMFVNHTGLVTAASICYSNDLKSLYETVEQGSNYQAQLVEVVLARINVSSADPGTMNTMLTTN</sequence>
<gene>
    <name evidence="2" type="ORF">D9757_005923</name>
</gene>
<keyword evidence="3" id="KW-1185">Reference proteome</keyword>
<evidence type="ECO:0000256" key="1">
    <source>
        <dbReference type="SAM" id="Phobius"/>
    </source>
</evidence>
<feature type="transmembrane region" description="Helical" evidence="1">
    <location>
        <begin position="47"/>
        <end position="68"/>
    </location>
</feature>
<accession>A0A8H5HN54</accession>
<organism evidence="2 3">
    <name type="scientific">Collybiopsis confluens</name>
    <dbReference type="NCBI Taxonomy" id="2823264"/>
    <lineage>
        <taxon>Eukaryota</taxon>
        <taxon>Fungi</taxon>
        <taxon>Dikarya</taxon>
        <taxon>Basidiomycota</taxon>
        <taxon>Agaricomycotina</taxon>
        <taxon>Agaricomycetes</taxon>
        <taxon>Agaricomycetidae</taxon>
        <taxon>Agaricales</taxon>
        <taxon>Marasmiineae</taxon>
        <taxon>Omphalotaceae</taxon>
        <taxon>Collybiopsis</taxon>
    </lineage>
</organism>
<proteinExistence type="predicted"/>
<name>A0A8H5HN54_9AGAR</name>
<keyword evidence="1" id="KW-1133">Transmembrane helix</keyword>
<protein>
    <submittedName>
        <fullName evidence="2">Uncharacterized protein</fullName>
    </submittedName>
</protein>
<dbReference type="AlphaFoldDB" id="A0A8H5HN54"/>
<evidence type="ECO:0000313" key="2">
    <source>
        <dbReference type="EMBL" id="KAF5386459.1"/>
    </source>
</evidence>
<reference evidence="2 3" key="1">
    <citation type="journal article" date="2020" name="ISME J.">
        <title>Uncovering the hidden diversity of litter-decomposition mechanisms in mushroom-forming fungi.</title>
        <authorList>
            <person name="Floudas D."/>
            <person name="Bentzer J."/>
            <person name="Ahren D."/>
            <person name="Johansson T."/>
            <person name="Persson P."/>
            <person name="Tunlid A."/>
        </authorList>
    </citation>
    <scope>NUCLEOTIDE SEQUENCE [LARGE SCALE GENOMIC DNA]</scope>
    <source>
        <strain evidence="2 3">CBS 406.79</strain>
    </source>
</reference>
<keyword evidence="1" id="KW-0472">Membrane</keyword>
<dbReference type="EMBL" id="JAACJN010000035">
    <property type="protein sequence ID" value="KAF5386459.1"/>
    <property type="molecule type" value="Genomic_DNA"/>
</dbReference>